<keyword evidence="7 11" id="KW-1133">Transmembrane helix</keyword>
<keyword evidence="10 12" id="KW-0012">Acyltransferase</keyword>
<comment type="caution">
    <text evidence="12">The sequence shown here is derived from an EMBL/GenBank/DDBJ whole genome shotgun (WGS) entry which is preliminary data.</text>
</comment>
<evidence type="ECO:0000256" key="10">
    <source>
        <dbReference type="ARBA" id="ARBA00023315"/>
    </source>
</evidence>
<evidence type="ECO:0000256" key="11">
    <source>
        <dbReference type="RuleBase" id="RU367023"/>
    </source>
</evidence>
<comment type="similarity">
    <text evidence="2 11">Belongs to the diacylglycerol acyltransferase family.</text>
</comment>
<comment type="subcellular location">
    <subcellularLocation>
        <location evidence="1 11">Endoplasmic reticulum membrane</location>
        <topology evidence="1 11">Multi-pass membrane protein</topology>
    </subcellularLocation>
</comment>
<keyword evidence="9 11" id="KW-0472">Membrane</keyword>
<dbReference type="PANTHER" id="PTHR12317">
    <property type="entry name" value="DIACYLGLYCEROL O-ACYLTRANSFERASE"/>
    <property type="match status" value="1"/>
</dbReference>
<gene>
    <name evidence="12" type="ORF">ACMD2_08755</name>
</gene>
<evidence type="ECO:0000256" key="6">
    <source>
        <dbReference type="ARBA" id="ARBA00022824"/>
    </source>
</evidence>
<dbReference type="Pfam" id="PF03982">
    <property type="entry name" value="DAGAT"/>
    <property type="match status" value="1"/>
</dbReference>
<keyword evidence="6 11" id="KW-0256">Endoplasmic reticulum</keyword>
<proteinExistence type="inferred from homology"/>
<evidence type="ECO:0000256" key="3">
    <source>
        <dbReference type="ARBA" id="ARBA00022516"/>
    </source>
</evidence>
<evidence type="ECO:0000256" key="8">
    <source>
        <dbReference type="ARBA" id="ARBA00023098"/>
    </source>
</evidence>
<keyword evidence="3" id="KW-0444">Lipid biosynthesis</keyword>
<evidence type="ECO:0000256" key="9">
    <source>
        <dbReference type="ARBA" id="ARBA00023136"/>
    </source>
</evidence>
<evidence type="ECO:0000313" key="12">
    <source>
        <dbReference type="EMBL" id="OAY74346.1"/>
    </source>
</evidence>
<sequence length="418" mass="47076">VLVPSLYLILIFFPLLSTSFSPLCLLVKRRRGAKSLLFLFSFFLFFFEGKKEICGICSRRRSIIIESLVEEGQQAMDEDEASVSGDMGPGAEAEGEAAVFRGTEYSVVRTTVALALWLGGIHFNAALVLTALLLLPARLAAAVFALLIFFMVIPLNDKNKLGRKLSRFICKYACGYFPITLHVEDVKAFDPDQAYVVKEGNIPPFAVIAYEPHSVLPIGVVALADLTGFMPLPKIKVLASSAVFYTPFLRQIWTWLGLVPASRRNFYSYLEAGYSCIIVPGGVREMLHMDHDSEVAFLKERKGFVRIAMELGCPLVPVFCFGQSYVYKWWKPGGKLIVRIARAIKFTPIIFWGRFGTPIPFRRPMHVVVGRPIKLKKNPRPSIDEINEAHAQFIVALEQLFEKYKERADYADLHLRIQ</sequence>
<dbReference type="InterPro" id="IPR007130">
    <property type="entry name" value="DAGAT"/>
</dbReference>
<accession>A0A199VBV3</accession>
<name>A0A199VBV3_ANACO</name>
<evidence type="ECO:0000256" key="4">
    <source>
        <dbReference type="ARBA" id="ARBA00022679"/>
    </source>
</evidence>
<dbReference type="GO" id="GO:0005789">
    <property type="term" value="C:endoplasmic reticulum membrane"/>
    <property type="evidence" value="ECO:0007669"/>
    <property type="project" value="UniProtKB-SubCell"/>
</dbReference>
<dbReference type="EC" id="2.3.1.-" evidence="11"/>
<protein>
    <recommendedName>
        <fullName evidence="11">Acyltransferase</fullName>
        <ecNumber evidence="11">2.3.1.-</ecNumber>
    </recommendedName>
</protein>
<dbReference type="GO" id="GO:0004144">
    <property type="term" value="F:diacylglycerol O-acyltransferase activity"/>
    <property type="evidence" value="ECO:0007669"/>
    <property type="project" value="TreeGrafter"/>
</dbReference>
<feature type="transmembrane region" description="Helical" evidence="11">
    <location>
        <begin position="139"/>
        <end position="156"/>
    </location>
</feature>
<dbReference type="Proteomes" id="UP000092600">
    <property type="component" value="Unassembled WGS sequence"/>
</dbReference>
<feature type="transmembrane region" description="Helical" evidence="11">
    <location>
        <begin position="6"/>
        <end position="27"/>
    </location>
</feature>
<dbReference type="STRING" id="4615.A0A199VBV3"/>
<reference evidence="12 13" key="1">
    <citation type="journal article" date="2016" name="DNA Res.">
        <title>The draft genome of MD-2 pineapple using hybrid error correction of long reads.</title>
        <authorList>
            <person name="Redwan R.M."/>
            <person name="Saidin A."/>
            <person name="Kumar S.V."/>
        </authorList>
    </citation>
    <scope>NUCLEOTIDE SEQUENCE [LARGE SCALE GENOMIC DNA]</scope>
    <source>
        <strain evidence="13">cv. MD2</strain>
        <tissue evidence="12">Leaf</tissue>
    </source>
</reference>
<evidence type="ECO:0000313" key="13">
    <source>
        <dbReference type="Proteomes" id="UP000092600"/>
    </source>
</evidence>
<keyword evidence="5 11" id="KW-0812">Transmembrane</keyword>
<dbReference type="GO" id="GO:0019432">
    <property type="term" value="P:triglyceride biosynthetic process"/>
    <property type="evidence" value="ECO:0007669"/>
    <property type="project" value="TreeGrafter"/>
</dbReference>
<dbReference type="EMBL" id="LSRQ01002443">
    <property type="protein sequence ID" value="OAY74346.1"/>
    <property type="molecule type" value="Genomic_DNA"/>
</dbReference>
<keyword evidence="4 11" id="KW-0808">Transferase</keyword>
<evidence type="ECO:0000256" key="1">
    <source>
        <dbReference type="ARBA" id="ARBA00004477"/>
    </source>
</evidence>
<evidence type="ECO:0000256" key="5">
    <source>
        <dbReference type="ARBA" id="ARBA00022692"/>
    </source>
</evidence>
<organism evidence="12 13">
    <name type="scientific">Ananas comosus</name>
    <name type="common">Pineapple</name>
    <name type="synonym">Ananas ananas</name>
    <dbReference type="NCBI Taxonomy" id="4615"/>
    <lineage>
        <taxon>Eukaryota</taxon>
        <taxon>Viridiplantae</taxon>
        <taxon>Streptophyta</taxon>
        <taxon>Embryophyta</taxon>
        <taxon>Tracheophyta</taxon>
        <taxon>Spermatophyta</taxon>
        <taxon>Magnoliopsida</taxon>
        <taxon>Liliopsida</taxon>
        <taxon>Poales</taxon>
        <taxon>Bromeliaceae</taxon>
        <taxon>Bromelioideae</taxon>
        <taxon>Ananas</taxon>
    </lineage>
</organism>
<keyword evidence="8" id="KW-0443">Lipid metabolism</keyword>
<evidence type="ECO:0000256" key="7">
    <source>
        <dbReference type="ARBA" id="ARBA00022989"/>
    </source>
</evidence>
<feature type="transmembrane region" description="Helical" evidence="11">
    <location>
        <begin position="111"/>
        <end position="133"/>
    </location>
</feature>
<dbReference type="AlphaFoldDB" id="A0A199VBV3"/>
<dbReference type="CDD" id="cd07987">
    <property type="entry name" value="LPLAT_MGAT-like"/>
    <property type="match status" value="1"/>
</dbReference>
<dbReference type="PANTHER" id="PTHR12317:SF63">
    <property type="entry name" value="DIACYLGLYCEROL O-ACYLTRANSFERASE 2"/>
    <property type="match status" value="1"/>
</dbReference>
<feature type="non-terminal residue" evidence="12">
    <location>
        <position position="1"/>
    </location>
</feature>
<evidence type="ECO:0000256" key="2">
    <source>
        <dbReference type="ARBA" id="ARBA00005420"/>
    </source>
</evidence>